<feature type="compositionally biased region" description="Polar residues" evidence="1">
    <location>
        <begin position="100"/>
        <end position="112"/>
    </location>
</feature>
<evidence type="ECO:0000313" key="2">
    <source>
        <dbReference type="EMBL" id="CAD9261040.1"/>
    </source>
</evidence>
<gene>
    <name evidence="2" type="ORF">PPAR1163_LOCUS19420</name>
</gene>
<protein>
    <submittedName>
        <fullName evidence="2">Uncharacterized protein</fullName>
    </submittedName>
</protein>
<name>A0A7S1UAF4_9STRA</name>
<organism evidence="2">
    <name type="scientific">Phaeomonas parva</name>
    <dbReference type="NCBI Taxonomy" id="124430"/>
    <lineage>
        <taxon>Eukaryota</taxon>
        <taxon>Sar</taxon>
        <taxon>Stramenopiles</taxon>
        <taxon>Ochrophyta</taxon>
        <taxon>Pinguiophyceae</taxon>
        <taxon>Pinguiochrysidales</taxon>
        <taxon>Pinguiochrysidaceae</taxon>
        <taxon>Phaeomonas</taxon>
    </lineage>
</organism>
<reference evidence="2" key="1">
    <citation type="submission" date="2021-01" db="EMBL/GenBank/DDBJ databases">
        <authorList>
            <person name="Corre E."/>
            <person name="Pelletier E."/>
            <person name="Niang G."/>
            <person name="Scheremetjew M."/>
            <person name="Finn R."/>
            <person name="Kale V."/>
            <person name="Holt S."/>
            <person name="Cochrane G."/>
            <person name="Meng A."/>
            <person name="Brown T."/>
            <person name="Cohen L."/>
        </authorList>
    </citation>
    <scope>NUCLEOTIDE SEQUENCE</scope>
    <source>
        <strain evidence="2">CCMP2877</strain>
    </source>
</reference>
<evidence type="ECO:0000256" key="1">
    <source>
        <dbReference type="SAM" id="MobiDB-lite"/>
    </source>
</evidence>
<feature type="region of interest" description="Disordered" evidence="1">
    <location>
        <begin position="76"/>
        <end position="112"/>
    </location>
</feature>
<dbReference type="AlphaFoldDB" id="A0A7S1UAF4"/>
<dbReference type="EMBL" id="HBGJ01030754">
    <property type="protein sequence ID" value="CAD9261040.1"/>
    <property type="molecule type" value="Transcribed_RNA"/>
</dbReference>
<sequence length="171" mass="18975">MQRMQALDMQRMQALDMQRMQALYMQKVQSAVAMQKLEDKLTHAMDSMSQMKTQFEMGGGGTTPLSVRSGARPLSFDFGGGGVRDSEPFRIRSPSSSSFLQRASVSEPPSLSSQFGKVLDIITAELESLSAQHESAVSSGDAALASTLQDKMQEKTYELQIIRNRMDKEER</sequence>
<accession>A0A7S1UAF4</accession>
<proteinExistence type="predicted"/>